<evidence type="ECO:0000256" key="2">
    <source>
        <dbReference type="ARBA" id="ARBA00012071"/>
    </source>
</evidence>
<evidence type="ECO:0000256" key="3">
    <source>
        <dbReference type="ARBA" id="ARBA00022516"/>
    </source>
</evidence>
<dbReference type="Proteomes" id="UP001279734">
    <property type="component" value="Unassembled WGS sequence"/>
</dbReference>
<evidence type="ECO:0000256" key="7">
    <source>
        <dbReference type="ARBA" id="ARBA00022777"/>
    </source>
</evidence>
<sequence>MINGLMPWGNHRLLPLGPMREPLTALGRANIVVVHHADLVSEQALDNIESTVREIKESLHIFYSRMAASHFLLVKNTPISMPLTAAVNKVLLCVSAIGSPNAFVKCIEKLGPLHVDRIDFSDHYLFQAKDIYMIKVKAQNLEDRFGLKPAIVVTEKDYDRHQGILLHLHPFDVFVLCSRLRFEPRRGCSEDSFKKLLVQLLGVRDHRLSI</sequence>
<dbReference type="GO" id="GO:0016020">
    <property type="term" value="C:membrane"/>
    <property type="evidence" value="ECO:0007669"/>
    <property type="project" value="GOC"/>
</dbReference>
<dbReference type="EMBL" id="BSYO01000028">
    <property type="protein sequence ID" value="GMH24990.1"/>
    <property type="molecule type" value="Genomic_DNA"/>
</dbReference>
<dbReference type="InterPro" id="IPR003758">
    <property type="entry name" value="LpxK"/>
</dbReference>
<keyword evidence="9" id="KW-0443">Lipid metabolism</keyword>
<dbReference type="GO" id="GO:0009245">
    <property type="term" value="P:lipid A biosynthetic process"/>
    <property type="evidence" value="ECO:0007669"/>
    <property type="project" value="UniProtKB-KW"/>
</dbReference>
<name>A0AAD3Y2E5_NEPGR</name>
<keyword evidence="8" id="KW-0067">ATP-binding</keyword>
<evidence type="ECO:0000256" key="5">
    <source>
        <dbReference type="ARBA" id="ARBA00022679"/>
    </source>
</evidence>
<evidence type="ECO:0000313" key="11">
    <source>
        <dbReference type="Proteomes" id="UP001279734"/>
    </source>
</evidence>
<keyword evidence="11" id="KW-1185">Reference proteome</keyword>
<keyword evidence="6" id="KW-0547">Nucleotide-binding</keyword>
<dbReference type="GO" id="GO:0009029">
    <property type="term" value="F:lipid-A 4'-kinase activity"/>
    <property type="evidence" value="ECO:0007669"/>
    <property type="project" value="UniProtKB-EC"/>
</dbReference>
<dbReference type="AlphaFoldDB" id="A0AAD3Y2E5"/>
<accession>A0AAD3Y2E5</accession>
<keyword evidence="4" id="KW-0441">Lipid A biosynthesis</keyword>
<reference evidence="10" key="1">
    <citation type="submission" date="2023-05" db="EMBL/GenBank/DDBJ databases">
        <title>Nepenthes gracilis genome sequencing.</title>
        <authorList>
            <person name="Fukushima K."/>
        </authorList>
    </citation>
    <scope>NUCLEOTIDE SEQUENCE</scope>
    <source>
        <strain evidence="10">SING2019-196</strain>
    </source>
</reference>
<protein>
    <recommendedName>
        <fullName evidence="2">tetraacyldisaccharide 4'-kinase</fullName>
        <ecNumber evidence="2">2.7.1.130</ecNumber>
    </recommendedName>
</protein>
<organism evidence="10 11">
    <name type="scientific">Nepenthes gracilis</name>
    <name type="common">Slender pitcher plant</name>
    <dbReference type="NCBI Taxonomy" id="150966"/>
    <lineage>
        <taxon>Eukaryota</taxon>
        <taxon>Viridiplantae</taxon>
        <taxon>Streptophyta</taxon>
        <taxon>Embryophyta</taxon>
        <taxon>Tracheophyta</taxon>
        <taxon>Spermatophyta</taxon>
        <taxon>Magnoliopsida</taxon>
        <taxon>eudicotyledons</taxon>
        <taxon>Gunneridae</taxon>
        <taxon>Pentapetalae</taxon>
        <taxon>Caryophyllales</taxon>
        <taxon>Nepenthaceae</taxon>
        <taxon>Nepenthes</taxon>
    </lineage>
</organism>
<comment type="caution">
    <text evidence="10">The sequence shown here is derived from an EMBL/GenBank/DDBJ whole genome shotgun (WGS) entry which is preliminary data.</text>
</comment>
<evidence type="ECO:0000256" key="8">
    <source>
        <dbReference type="ARBA" id="ARBA00022840"/>
    </source>
</evidence>
<evidence type="ECO:0000256" key="9">
    <source>
        <dbReference type="ARBA" id="ARBA00023098"/>
    </source>
</evidence>
<evidence type="ECO:0000313" key="10">
    <source>
        <dbReference type="EMBL" id="GMH24990.1"/>
    </source>
</evidence>
<dbReference type="PANTHER" id="PTHR42724:SF1">
    <property type="entry name" value="TETRAACYLDISACCHARIDE 4'-KINASE, MITOCHONDRIAL-RELATED"/>
    <property type="match status" value="1"/>
</dbReference>
<dbReference type="GO" id="GO:0005524">
    <property type="term" value="F:ATP binding"/>
    <property type="evidence" value="ECO:0007669"/>
    <property type="project" value="UniProtKB-KW"/>
</dbReference>
<dbReference type="PANTHER" id="PTHR42724">
    <property type="entry name" value="TETRAACYLDISACCHARIDE 4'-KINASE"/>
    <property type="match status" value="1"/>
</dbReference>
<evidence type="ECO:0000256" key="6">
    <source>
        <dbReference type="ARBA" id="ARBA00022741"/>
    </source>
</evidence>
<proteinExistence type="predicted"/>
<gene>
    <name evidence="10" type="ORF">Nepgr_026833</name>
</gene>
<keyword evidence="5" id="KW-0808">Transferase</keyword>
<dbReference type="EC" id="2.7.1.130" evidence="2"/>
<comment type="pathway">
    <text evidence="1">Glycolipid biosynthesis; lipid IV(A) biosynthesis; lipid IV(A) from (3R)-3-hydroxytetradecanoyl-[acyl-carrier-protein] and UDP-N-acetyl-alpha-D-glucosamine: step 6/6.</text>
</comment>
<evidence type="ECO:0000256" key="1">
    <source>
        <dbReference type="ARBA" id="ARBA00004870"/>
    </source>
</evidence>
<keyword evidence="3" id="KW-0444">Lipid biosynthesis</keyword>
<keyword evidence="7" id="KW-0418">Kinase</keyword>
<evidence type="ECO:0000256" key="4">
    <source>
        <dbReference type="ARBA" id="ARBA00022556"/>
    </source>
</evidence>
<dbReference type="Pfam" id="PF02606">
    <property type="entry name" value="LpxK"/>
    <property type="match status" value="1"/>
</dbReference>